<evidence type="ECO:0000256" key="1">
    <source>
        <dbReference type="SAM" id="SignalP"/>
    </source>
</evidence>
<comment type="caution">
    <text evidence="2">The sequence shown here is derived from an EMBL/GenBank/DDBJ whole genome shotgun (WGS) entry which is preliminary data.</text>
</comment>
<proteinExistence type="predicted"/>
<dbReference type="EMBL" id="JAHMHS010000053">
    <property type="protein sequence ID" value="KAK1724314.1"/>
    <property type="molecule type" value="Genomic_DNA"/>
</dbReference>
<gene>
    <name evidence="2" type="ORF">BDZ83DRAFT_623259</name>
</gene>
<dbReference type="PROSITE" id="PS51257">
    <property type="entry name" value="PROKAR_LIPOPROTEIN"/>
    <property type="match status" value="1"/>
</dbReference>
<evidence type="ECO:0000313" key="2">
    <source>
        <dbReference type="EMBL" id="KAK1724314.1"/>
    </source>
</evidence>
<protein>
    <recommendedName>
        <fullName evidence="4">Secreted protein</fullName>
    </recommendedName>
</protein>
<dbReference type="AlphaFoldDB" id="A0AAD8UNH2"/>
<name>A0AAD8UNH2_GLOAC</name>
<feature type="chain" id="PRO_5042265341" description="Secreted protein" evidence="1">
    <location>
        <begin position="25"/>
        <end position="141"/>
    </location>
</feature>
<reference evidence="2" key="1">
    <citation type="submission" date="2021-12" db="EMBL/GenBank/DDBJ databases">
        <title>Comparative genomics, transcriptomics and evolutionary studies reveal genomic signatures of adaptation to plant cell wall in hemibiotrophic fungi.</title>
        <authorList>
            <consortium name="DOE Joint Genome Institute"/>
            <person name="Baroncelli R."/>
            <person name="Diaz J.F."/>
            <person name="Benocci T."/>
            <person name="Peng M."/>
            <person name="Battaglia E."/>
            <person name="Haridas S."/>
            <person name="Andreopoulos W."/>
            <person name="Labutti K."/>
            <person name="Pangilinan J."/>
            <person name="Floch G.L."/>
            <person name="Makela M.R."/>
            <person name="Henrissat B."/>
            <person name="Grigoriev I.V."/>
            <person name="Crouch J.A."/>
            <person name="De Vries R.P."/>
            <person name="Sukno S.A."/>
            <person name="Thon M.R."/>
        </authorList>
    </citation>
    <scope>NUCLEOTIDE SEQUENCE</scope>
    <source>
        <strain evidence="2">CBS 112980</strain>
    </source>
</reference>
<dbReference type="RefSeq" id="XP_060364369.1">
    <property type="nucleotide sequence ID" value="XM_060508373.1"/>
</dbReference>
<evidence type="ECO:0008006" key="4">
    <source>
        <dbReference type="Google" id="ProtNLM"/>
    </source>
</evidence>
<evidence type="ECO:0000313" key="3">
    <source>
        <dbReference type="Proteomes" id="UP001244207"/>
    </source>
</evidence>
<accession>A0AAD8UNH2</accession>
<keyword evidence="3" id="KW-1185">Reference proteome</keyword>
<dbReference type="Proteomes" id="UP001244207">
    <property type="component" value="Unassembled WGS sequence"/>
</dbReference>
<organism evidence="2 3">
    <name type="scientific">Glomerella acutata</name>
    <name type="common">Colletotrichum acutatum</name>
    <dbReference type="NCBI Taxonomy" id="27357"/>
    <lineage>
        <taxon>Eukaryota</taxon>
        <taxon>Fungi</taxon>
        <taxon>Dikarya</taxon>
        <taxon>Ascomycota</taxon>
        <taxon>Pezizomycotina</taxon>
        <taxon>Sordariomycetes</taxon>
        <taxon>Hypocreomycetidae</taxon>
        <taxon>Glomerellales</taxon>
        <taxon>Glomerellaceae</taxon>
        <taxon>Colletotrichum</taxon>
        <taxon>Colletotrichum acutatum species complex</taxon>
    </lineage>
</organism>
<sequence length="141" mass="15370">MRAFAPVCMASTLGLGCLLPIAMPSLLVRTRKSGGAVESSIVMVLNPVSRGSDFYGAVSNTDATTPHPTIYDISNSTASKELAKHPMHAPYRVTLASSGKVWSLIVRGRFRIHFPSPCEDVRRELSSTRQRNLSFSCFVNL</sequence>
<feature type="signal peptide" evidence="1">
    <location>
        <begin position="1"/>
        <end position="24"/>
    </location>
</feature>
<keyword evidence="1" id="KW-0732">Signal</keyword>
<dbReference type="GeneID" id="85392272"/>